<reference evidence="1" key="1">
    <citation type="submission" date="2013-12" db="EMBL/GenBank/DDBJ databases">
        <title>The Genome Sequence of Aphanomyces astaci APO3.</title>
        <authorList>
            <consortium name="The Broad Institute Genomics Platform"/>
            <person name="Russ C."/>
            <person name="Tyler B."/>
            <person name="van West P."/>
            <person name="Dieguez-Uribeondo J."/>
            <person name="Young S.K."/>
            <person name="Zeng Q."/>
            <person name="Gargeya S."/>
            <person name="Fitzgerald M."/>
            <person name="Abouelleil A."/>
            <person name="Alvarado L."/>
            <person name="Chapman S.B."/>
            <person name="Gainer-Dewar J."/>
            <person name="Goldberg J."/>
            <person name="Griggs A."/>
            <person name="Gujja S."/>
            <person name="Hansen M."/>
            <person name="Howarth C."/>
            <person name="Imamovic A."/>
            <person name="Ireland A."/>
            <person name="Larimer J."/>
            <person name="McCowan C."/>
            <person name="Murphy C."/>
            <person name="Pearson M."/>
            <person name="Poon T.W."/>
            <person name="Priest M."/>
            <person name="Roberts A."/>
            <person name="Saif S."/>
            <person name="Shea T."/>
            <person name="Sykes S."/>
            <person name="Wortman J."/>
            <person name="Nusbaum C."/>
            <person name="Birren B."/>
        </authorList>
    </citation>
    <scope>NUCLEOTIDE SEQUENCE [LARGE SCALE GENOMIC DNA]</scope>
    <source>
        <strain evidence="1">APO3</strain>
    </source>
</reference>
<dbReference type="EMBL" id="KI913316">
    <property type="protein sequence ID" value="ETV64391.1"/>
    <property type="molecule type" value="Genomic_DNA"/>
</dbReference>
<accession>W4FC42</accession>
<sequence length="106" mass="11255">MASEISTSYSSSARSVMGALTHRNPKQQHKRIKASSIGPCPKDSLATLDATGMALQSAQALSTFGVDRGDVDASALRRLSYQAFSLEDDRGQLKVPLVKVVESTSA</sequence>
<protein>
    <submittedName>
        <fullName evidence="1">Uncharacterized protein</fullName>
    </submittedName>
</protein>
<name>W4FC42_APHAT</name>
<gene>
    <name evidence="1" type="ORF">H257_18705</name>
</gene>
<dbReference type="VEuPathDB" id="FungiDB:H257_18705"/>
<evidence type="ECO:0000313" key="1">
    <source>
        <dbReference type="EMBL" id="ETV64391.1"/>
    </source>
</evidence>
<organism evidence="1">
    <name type="scientific">Aphanomyces astaci</name>
    <name type="common">Crayfish plague agent</name>
    <dbReference type="NCBI Taxonomy" id="112090"/>
    <lineage>
        <taxon>Eukaryota</taxon>
        <taxon>Sar</taxon>
        <taxon>Stramenopiles</taxon>
        <taxon>Oomycota</taxon>
        <taxon>Saprolegniomycetes</taxon>
        <taxon>Saprolegniales</taxon>
        <taxon>Verrucalvaceae</taxon>
        <taxon>Aphanomyces</taxon>
    </lineage>
</organism>
<proteinExistence type="predicted"/>
<dbReference type="GeneID" id="20820701"/>
<dbReference type="AlphaFoldDB" id="W4FC42"/>
<dbReference type="RefSeq" id="XP_009846124.1">
    <property type="nucleotide sequence ID" value="XM_009847822.1"/>
</dbReference>